<dbReference type="Gene3D" id="2.170.15.10">
    <property type="entry name" value="Proaerolysin, chain A, domain 3"/>
    <property type="match status" value="1"/>
</dbReference>
<feature type="compositionally biased region" description="Basic and acidic residues" evidence="1">
    <location>
        <begin position="10"/>
        <end position="19"/>
    </location>
</feature>
<protein>
    <submittedName>
        <fullName evidence="2">Uncharacterized protein</fullName>
    </submittedName>
</protein>
<dbReference type="RefSeq" id="WP_206984908.1">
    <property type="nucleotide sequence ID" value="NZ_JAFLQZ010000008.1"/>
</dbReference>
<sequence>MGGETVNLRAESDWHKSLGDAEQECDDRLDEMEDEAIDEAESEGGEYVGGTTSGYDIEHDSDTDEFKCSAERTLNFIYPDDTKKDKAIHETIKEVSYDEYLKLKAEDSEPVVDVTGELRKLIAPLVPKTKEHTYYRRVSMPGPFGGGHMRIPMKVQLPLSSISFTNLTVISSNLELDDLAYTVNIPLNETVLHIPYRNCTPLQQSIKRDVEFKVTKGWKIEFSKRITSSTSIGGKLKFGKVGEASVEHKLTTEITNSKSISEVKEERTVTTFQYNIAANKIVDVKLTIQSFEAIRNFKGPITLEGTVIITYGKGEEKATKKLTDLLNETQRTIDISGYYANIDWQEMENILNSTDCPNL</sequence>
<name>A0A939EXJ2_9BACT</name>
<evidence type="ECO:0000256" key="1">
    <source>
        <dbReference type="SAM" id="MobiDB-lite"/>
    </source>
</evidence>
<evidence type="ECO:0000313" key="2">
    <source>
        <dbReference type="EMBL" id="MBO0358981.1"/>
    </source>
</evidence>
<gene>
    <name evidence="2" type="ORF">J0X19_13565</name>
</gene>
<keyword evidence="3" id="KW-1185">Reference proteome</keyword>
<dbReference type="EMBL" id="JAFLQZ010000008">
    <property type="protein sequence ID" value="MBO0358981.1"/>
    <property type="molecule type" value="Genomic_DNA"/>
</dbReference>
<feature type="region of interest" description="Disordered" evidence="1">
    <location>
        <begin position="1"/>
        <end position="30"/>
    </location>
</feature>
<dbReference type="SUPFAM" id="SSF56973">
    <property type="entry name" value="Aerolisin/ETX pore-forming domain"/>
    <property type="match status" value="1"/>
</dbReference>
<comment type="caution">
    <text evidence="2">The sequence shown here is derived from an EMBL/GenBank/DDBJ whole genome shotgun (WGS) entry which is preliminary data.</text>
</comment>
<organism evidence="2 3">
    <name type="scientific">Hymenobacter telluris</name>
    <dbReference type="NCBI Taxonomy" id="2816474"/>
    <lineage>
        <taxon>Bacteria</taxon>
        <taxon>Pseudomonadati</taxon>
        <taxon>Bacteroidota</taxon>
        <taxon>Cytophagia</taxon>
        <taxon>Cytophagales</taxon>
        <taxon>Hymenobacteraceae</taxon>
        <taxon>Hymenobacter</taxon>
    </lineage>
</organism>
<accession>A0A939EXJ2</accession>
<feature type="compositionally biased region" description="Acidic residues" evidence="1">
    <location>
        <begin position="21"/>
        <end position="30"/>
    </location>
</feature>
<proteinExistence type="predicted"/>
<evidence type="ECO:0000313" key="3">
    <source>
        <dbReference type="Proteomes" id="UP000664144"/>
    </source>
</evidence>
<reference evidence="2" key="1">
    <citation type="submission" date="2021-03" db="EMBL/GenBank/DDBJ databases">
        <authorList>
            <person name="Kim M.K."/>
        </authorList>
    </citation>
    <scope>NUCLEOTIDE SEQUENCE</scope>
    <source>
        <strain evidence="2">BT186</strain>
    </source>
</reference>
<dbReference type="Proteomes" id="UP000664144">
    <property type="component" value="Unassembled WGS sequence"/>
</dbReference>
<dbReference type="AlphaFoldDB" id="A0A939EXJ2"/>